<dbReference type="RefSeq" id="WP_139948126.1">
    <property type="nucleotide sequence ID" value="NZ_CP040899.1"/>
</dbReference>
<sequence>MDPSIHRGERPVADGYRLFARREAHGISPVYEAWANAVAEDDAVLALLDTLPGPKRQPNLVFAAARHHGADGTYDSFRSTVLEQWEQVRRTITSRATQTNEAARCAVLLPFLARLPQPLALIEVGASAGLCLLPDRYSYRYSDGARLDPAGGPSDVVITSRLGPGITAPSALPHIAWRAGIDLAPVDVTDQDACAWLETLIWPGQPDRLERLRGALAIARREPPRVVRGNLIEALPDLAREAPADATLVVFHSAVLAYLSPEDRSHFAGVVDDLPGHWISNEGRGVLPGLPSPGVRTDDGRFVLAVDGRPRALTDPHGRSVSGLAE</sequence>
<name>A0ABX5VN35_9MICO</name>
<dbReference type="InterPro" id="IPR011200">
    <property type="entry name" value="UCP012608"/>
</dbReference>
<keyword evidence="2" id="KW-1185">Reference proteome</keyword>
<dbReference type="EMBL" id="CP040899">
    <property type="protein sequence ID" value="QDB78758.1"/>
    <property type="molecule type" value="Genomic_DNA"/>
</dbReference>
<evidence type="ECO:0000313" key="2">
    <source>
        <dbReference type="Proteomes" id="UP000313948"/>
    </source>
</evidence>
<accession>A0ABX5VN35</accession>
<protein>
    <submittedName>
        <fullName evidence="1">DUF2332 domain-containing protein</fullName>
    </submittedName>
</protein>
<dbReference type="Pfam" id="PF10094">
    <property type="entry name" value="DUF2332"/>
    <property type="match status" value="1"/>
</dbReference>
<organism evidence="1 2">
    <name type="scientific">Georgenia wutianyii</name>
    <dbReference type="NCBI Taxonomy" id="2585135"/>
    <lineage>
        <taxon>Bacteria</taxon>
        <taxon>Bacillati</taxon>
        <taxon>Actinomycetota</taxon>
        <taxon>Actinomycetes</taxon>
        <taxon>Micrococcales</taxon>
        <taxon>Bogoriellaceae</taxon>
        <taxon>Georgenia</taxon>
    </lineage>
</organism>
<gene>
    <name evidence="1" type="ORF">FE251_04720</name>
</gene>
<evidence type="ECO:0000313" key="1">
    <source>
        <dbReference type="EMBL" id="QDB78758.1"/>
    </source>
</evidence>
<reference evidence="1 2" key="1">
    <citation type="submission" date="2019-05" db="EMBL/GenBank/DDBJ databases">
        <title>Georgenia *** sp. nov., and Georgenia *** sp. nov., isolated from the intestinal contents of plateau pika (Ochotona curzoniae) in the Qinghai-Tibet plateau of China.</title>
        <authorList>
            <person name="Tian Z."/>
        </authorList>
    </citation>
    <scope>NUCLEOTIDE SEQUENCE [LARGE SCALE GENOMIC DNA]</scope>
    <source>
        <strain evidence="1 2">Z294</strain>
    </source>
</reference>
<dbReference type="Proteomes" id="UP000313948">
    <property type="component" value="Chromosome"/>
</dbReference>
<proteinExistence type="predicted"/>